<dbReference type="EMBL" id="BPLR01017244">
    <property type="protein sequence ID" value="GIY89695.1"/>
    <property type="molecule type" value="Genomic_DNA"/>
</dbReference>
<dbReference type="Proteomes" id="UP001054945">
    <property type="component" value="Unassembled WGS sequence"/>
</dbReference>
<sequence length="453" mass="51047">MDEILIVEENSNKELNESSNKNNTGNLSSETNKEEGYNDGGTSNDLKLAEENNYEKSVKNSLCSGSGETTTEIQTASETEFLKCNSESKIIDAQMFNVNTICKYFSITRNNDISFTSEIKDSISNDITETGGRENNIDSDSESELVIDESSGKALEEIDVENINPNDGEKVSEIFTSIIDDSIVKKKFAEVHQTNCSDNFENTVPNNFVQDEKINLTCSDEIFKSDSDSDYDILPPLIIDEVNGTEQNCNTDNSCNSFMLDSCNQKEFPEKFPKTNYDSTNSLTENLFQISEVSTEEESIHLSSIAFGVQKTTYQMFTKSIPFLKDRIVLMCSSDSFENPWLFTSSLLFGVFCNLYVDILLQCPERPSCEVLFNFFEKPASYKGKYVQDCSAMALMKCLILAKIELPPALEAWYETNGEDSKVKVIKYFFQRKHMSKTSENLSFDDVSITFSS</sequence>
<keyword evidence="3" id="KW-1185">Reference proteome</keyword>
<comment type="caution">
    <text evidence="2">The sequence shown here is derived from an EMBL/GenBank/DDBJ whole genome shotgun (WGS) entry which is preliminary data.</text>
</comment>
<protein>
    <submittedName>
        <fullName evidence="2">Uncharacterized protein</fullName>
    </submittedName>
</protein>
<proteinExistence type="predicted"/>
<gene>
    <name evidence="2" type="primary">AVEN_2753_1</name>
    <name evidence="2" type="ORF">CEXT_448691</name>
</gene>
<dbReference type="AlphaFoldDB" id="A0AAV4X373"/>
<reference evidence="2 3" key="1">
    <citation type="submission" date="2021-06" db="EMBL/GenBank/DDBJ databases">
        <title>Caerostris extrusa draft genome.</title>
        <authorList>
            <person name="Kono N."/>
            <person name="Arakawa K."/>
        </authorList>
    </citation>
    <scope>NUCLEOTIDE SEQUENCE [LARGE SCALE GENOMIC DNA]</scope>
</reference>
<name>A0AAV4X373_CAEEX</name>
<evidence type="ECO:0000313" key="2">
    <source>
        <dbReference type="EMBL" id="GIY89695.1"/>
    </source>
</evidence>
<evidence type="ECO:0000313" key="3">
    <source>
        <dbReference type="Proteomes" id="UP001054945"/>
    </source>
</evidence>
<organism evidence="2 3">
    <name type="scientific">Caerostris extrusa</name>
    <name type="common">Bark spider</name>
    <name type="synonym">Caerostris bankana</name>
    <dbReference type="NCBI Taxonomy" id="172846"/>
    <lineage>
        <taxon>Eukaryota</taxon>
        <taxon>Metazoa</taxon>
        <taxon>Ecdysozoa</taxon>
        <taxon>Arthropoda</taxon>
        <taxon>Chelicerata</taxon>
        <taxon>Arachnida</taxon>
        <taxon>Araneae</taxon>
        <taxon>Araneomorphae</taxon>
        <taxon>Entelegynae</taxon>
        <taxon>Araneoidea</taxon>
        <taxon>Araneidae</taxon>
        <taxon>Caerostris</taxon>
    </lineage>
</organism>
<evidence type="ECO:0000256" key="1">
    <source>
        <dbReference type="SAM" id="MobiDB-lite"/>
    </source>
</evidence>
<feature type="region of interest" description="Disordered" evidence="1">
    <location>
        <begin position="8"/>
        <end position="46"/>
    </location>
</feature>
<accession>A0AAV4X373</accession>